<proteinExistence type="predicted"/>
<dbReference type="GO" id="GO:0016787">
    <property type="term" value="F:hydrolase activity"/>
    <property type="evidence" value="ECO:0007669"/>
    <property type="project" value="UniProtKB-KW"/>
</dbReference>
<sequence>GRALLPRRHLGGRAAPRPLSAAPRARRRQGDRGARRALPGLPRALALRAPGHRGPRRRLRDHPARRPARLHPGARPPSPGVRRPARQPADRRPAQHRGQPAGGAARAPARPGRDAAHPRPRLGHPGSRGARGHRGPGPHPGRGGGDGGRARLPALRQGLHPLAPVGPRVLARGAAEPGPDLPRPRRVARGRGRDGGAARRGLPLPPVV</sequence>
<feature type="compositionally biased region" description="Low complexity" evidence="1">
    <location>
        <begin position="36"/>
        <end position="49"/>
    </location>
</feature>
<feature type="compositionally biased region" description="Low complexity" evidence="1">
    <location>
        <begin position="96"/>
        <end position="110"/>
    </location>
</feature>
<dbReference type="EMBL" id="CADCVO010000186">
    <property type="protein sequence ID" value="CAA9481654.1"/>
    <property type="molecule type" value="Genomic_DNA"/>
</dbReference>
<dbReference type="AlphaFoldDB" id="A0A6J4RTF2"/>
<reference evidence="2" key="1">
    <citation type="submission" date="2020-02" db="EMBL/GenBank/DDBJ databases">
        <authorList>
            <person name="Meier V. D."/>
        </authorList>
    </citation>
    <scope>NUCLEOTIDE SEQUENCE</scope>
    <source>
        <strain evidence="2">AVDCRST_MAG13</strain>
    </source>
</reference>
<evidence type="ECO:0000256" key="1">
    <source>
        <dbReference type="SAM" id="MobiDB-lite"/>
    </source>
</evidence>
<feature type="compositionally biased region" description="Low complexity" evidence="1">
    <location>
        <begin position="13"/>
        <end position="23"/>
    </location>
</feature>
<organism evidence="2">
    <name type="scientific">uncultured Solirubrobacteraceae bacterium</name>
    <dbReference type="NCBI Taxonomy" id="1162706"/>
    <lineage>
        <taxon>Bacteria</taxon>
        <taxon>Bacillati</taxon>
        <taxon>Actinomycetota</taxon>
        <taxon>Thermoleophilia</taxon>
        <taxon>Solirubrobacterales</taxon>
        <taxon>Solirubrobacteraceae</taxon>
        <taxon>environmental samples</taxon>
    </lineage>
</organism>
<feature type="non-terminal residue" evidence="2">
    <location>
        <position position="1"/>
    </location>
</feature>
<accession>A0A6J4RTF2</accession>
<gene>
    <name evidence="2" type="ORF">AVDCRST_MAG13-1203</name>
</gene>
<feature type="compositionally biased region" description="Basic residues" evidence="1">
    <location>
        <begin position="50"/>
        <end position="69"/>
    </location>
</feature>
<name>A0A6J4RTF2_9ACTN</name>
<protein>
    <submittedName>
        <fullName evidence="2">Phosphohydrolase (MutT/nudix family protein)</fullName>
    </submittedName>
</protein>
<feature type="compositionally biased region" description="Basic residues" evidence="1">
    <location>
        <begin position="1"/>
        <end position="11"/>
    </location>
</feature>
<feature type="non-terminal residue" evidence="2">
    <location>
        <position position="208"/>
    </location>
</feature>
<feature type="region of interest" description="Disordered" evidence="1">
    <location>
        <begin position="1"/>
        <end position="208"/>
    </location>
</feature>
<keyword evidence="2" id="KW-0378">Hydrolase</keyword>
<evidence type="ECO:0000313" key="2">
    <source>
        <dbReference type="EMBL" id="CAA9481654.1"/>
    </source>
</evidence>